<evidence type="ECO:0000256" key="2">
    <source>
        <dbReference type="ARBA" id="ARBA00022553"/>
    </source>
</evidence>
<dbReference type="InterPro" id="IPR057326">
    <property type="entry name" value="KR_dom"/>
</dbReference>
<dbReference type="SMART" id="SM00823">
    <property type="entry name" value="PKS_PP"/>
    <property type="match status" value="1"/>
</dbReference>
<comment type="caution">
    <text evidence="5">The sequence shown here is derived from an EMBL/GenBank/DDBJ whole genome shotgun (WGS) entry which is preliminary data.</text>
</comment>
<evidence type="ECO:0000313" key="5">
    <source>
        <dbReference type="EMBL" id="GGC48539.1"/>
    </source>
</evidence>
<dbReference type="Gene3D" id="1.10.1200.10">
    <property type="entry name" value="ACP-like"/>
    <property type="match status" value="1"/>
</dbReference>
<evidence type="ECO:0000259" key="4">
    <source>
        <dbReference type="PROSITE" id="PS50075"/>
    </source>
</evidence>
<accession>A0A916X722</accession>
<dbReference type="InterPro" id="IPR029058">
    <property type="entry name" value="AB_hydrolase_fold"/>
</dbReference>
<dbReference type="InterPro" id="IPR036291">
    <property type="entry name" value="NAD(P)-bd_dom_sf"/>
</dbReference>
<dbReference type="InterPro" id="IPR020802">
    <property type="entry name" value="TesA-like"/>
</dbReference>
<keyword evidence="1" id="KW-0596">Phosphopantetheine</keyword>
<reference evidence="5" key="1">
    <citation type="journal article" date="2014" name="Int. J. Syst. Evol. Microbiol.">
        <title>Complete genome sequence of Corynebacterium casei LMG S-19264T (=DSM 44701T), isolated from a smear-ripened cheese.</title>
        <authorList>
            <consortium name="US DOE Joint Genome Institute (JGI-PGF)"/>
            <person name="Walter F."/>
            <person name="Albersmeier A."/>
            <person name="Kalinowski J."/>
            <person name="Ruckert C."/>
        </authorList>
    </citation>
    <scope>NUCLEOTIDE SEQUENCE</scope>
    <source>
        <strain evidence="5">CGMCC 1.12919</strain>
    </source>
</reference>
<dbReference type="Gene3D" id="3.40.50.1820">
    <property type="entry name" value="alpha/beta hydrolase"/>
    <property type="match status" value="1"/>
</dbReference>
<keyword evidence="6" id="KW-1185">Reference proteome</keyword>
<proteinExistence type="predicted"/>
<dbReference type="Gene3D" id="3.40.50.720">
    <property type="entry name" value="NAD(P)-binding Rossmann-like Domain"/>
    <property type="match status" value="1"/>
</dbReference>
<evidence type="ECO:0000313" key="6">
    <source>
        <dbReference type="Proteomes" id="UP000637002"/>
    </source>
</evidence>
<dbReference type="InterPro" id="IPR009081">
    <property type="entry name" value="PP-bd_ACP"/>
</dbReference>
<dbReference type="Pfam" id="PF00550">
    <property type="entry name" value="PP-binding"/>
    <property type="match status" value="1"/>
</dbReference>
<dbReference type="Pfam" id="PF13193">
    <property type="entry name" value="AMP-binding_C"/>
    <property type="match status" value="1"/>
</dbReference>
<feature type="compositionally biased region" description="Basic and acidic residues" evidence="3">
    <location>
        <begin position="458"/>
        <end position="474"/>
    </location>
</feature>
<dbReference type="SUPFAM" id="SSF47336">
    <property type="entry name" value="ACP-like"/>
    <property type="match status" value="1"/>
</dbReference>
<dbReference type="Gene3D" id="3.40.50.12780">
    <property type="entry name" value="N-terminal domain of ligase-like"/>
    <property type="match status" value="2"/>
</dbReference>
<dbReference type="Pfam" id="PF00975">
    <property type="entry name" value="Thioesterase"/>
    <property type="match status" value="1"/>
</dbReference>
<dbReference type="RefSeq" id="WP_188607489.1">
    <property type="nucleotide sequence ID" value="NZ_BMGG01000001.1"/>
</dbReference>
<dbReference type="InterPro" id="IPR050237">
    <property type="entry name" value="ATP-dep_AMP-bd_enzyme"/>
</dbReference>
<dbReference type="SUPFAM" id="SSF53474">
    <property type="entry name" value="alpha/beta-Hydrolases"/>
    <property type="match status" value="1"/>
</dbReference>
<dbReference type="InterPro" id="IPR020806">
    <property type="entry name" value="PKS_PP-bd"/>
</dbReference>
<protein>
    <recommendedName>
        <fullName evidence="4">Carrier domain-containing protein</fullName>
    </recommendedName>
</protein>
<keyword evidence="2" id="KW-0597">Phosphoprotein</keyword>
<organism evidence="5 6">
    <name type="scientific">Chelatococcus reniformis</name>
    <dbReference type="NCBI Taxonomy" id="1494448"/>
    <lineage>
        <taxon>Bacteria</taxon>
        <taxon>Pseudomonadati</taxon>
        <taxon>Pseudomonadota</taxon>
        <taxon>Alphaproteobacteria</taxon>
        <taxon>Hyphomicrobiales</taxon>
        <taxon>Chelatococcaceae</taxon>
        <taxon>Chelatococcus</taxon>
    </lineage>
</organism>
<dbReference type="InterPro" id="IPR020845">
    <property type="entry name" value="AMP-binding_CS"/>
</dbReference>
<dbReference type="InterPro" id="IPR045851">
    <property type="entry name" value="AMP-bd_C_sf"/>
</dbReference>
<dbReference type="PROSITE" id="PS00455">
    <property type="entry name" value="AMP_BINDING"/>
    <property type="match status" value="1"/>
</dbReference>
<dbReference type="InterPro" id="IPR006162">
    <property type="entry name" value="Ppantetheine_attach_site"/>
</dbReference>
<name>A0A916X722_9HYPH</name>
<dbReference type="PROSITE" id="PS50075">
    <property type="entry name" value="CARRIER"/>
    <property type="match status" value="1"/>
</dbReference>
<dbReference type="Proteomes" id="UP000637002">
    <property type="component" value="Unassembled WGS sequence"/>
</dbReference>
<dbReference type="Pfam" id="PF00501">
    <property type="entry name" value="AMP-binding"/>
    <property type="match status" value="2"/>
</dbReference>
<dbReference type="SUPFAM" id="SSF51735">
    <property type="entry name" value="NAD(P)-binding Rossmann-fold domains"/>
    <property type="match status" value="2"/>
</dbReference>
<dbReference type="InterPro" id="IPR025110">
    <property type="entry name" value="AMP-bd_C"/>
</dbReference>
<dbReference type="PANTHER" id="PTHR43767:SF1">
    <property type="entry name" value="NONRIBOSOMAL PEPTIDE SYNTHASE PES1 (EUROFUNG)-RELATED"/>
    <property type="match status" value="1"/>
</dbReference>
<dbReference type="Pfam" id="PF08659">
    <property type="entry name" value="KR"/>
    <property type="match status" value="1"/>
</dbReference>
<dbReference type="PANTHER" id="PTHR43767">
    <property type="entry name" value="LONG-CHAIN-FATTY-ACID--COA LIGASE"/>
    <property type="match status" value="1"/>
</dbReference>
<dbReference type="SMART" id="SM00824">
    <property type="entry name" value="PKS_TE"/>
    <property type="match status" value="1"/>
</dbReference>
<dbReference type="SUPFAM" id="SSF56801">
    <property type="entry name" value="Acetyl-CoA synthetase-like"/>
    <property type="match status" value="2"/>
</dbReference>
<dbReference type="GO" id="GO:0016877">
    <property type="term" value="F:ligase activity, forming carbon-sulfur bonds"/>
    <property type="evidence" value="ECO:0007669"/>
    <property type="project" value="UniProtKB-ARBA"/>
</dbReference>
<dbReference type="EMBL" id="BMGG01000001">
    <property type="protein sequence ID" value="GGC48539.1"/>
    <property type="molecule type" value="Genomic_DNA"/>
</dbReference>
<evidence type="ECO:0000256" key="1">
    <source>
        <dbReference type="ARBA" id="ARBA00022450"/>
    </source>
</evidence>
<dbReference type="PROSITE" id="PS00012">
    <property type="entry name" value="PHOSPHOPANTETHEINE"/>
    <property type="match status" value="1"/>
</dbReference>
<evidence type="ECO:0000256" key="3">
    <source>
        <dbReference type="SAM" id="MobiDB-lite"/>
    </source>
</evidence>
<reference evidence="5" key="2">
    <citation type="submission" date="2020-09" db="EMBL/GenBank/DDBJ databases">
        <authorList>
            <person name="Sun Q."/>
            <person name="Zhou Y."/>
        </authorList>
    </citation>
    <scope>NUCLEOTIDE SEQUENCE</scope>
    <source>
        <strain evidence="5">CGMCC 1.12919</strain>
    </source>
</reference>
<gene>
    <name evidence="5" type="ORF">GCM10010994_04640</name>
</gene>
<dbReference type="InterPro" id="IPR001031">
    <property type="entry name" value="Thioesterase"/>
</dbReference>
<dbReference type="InterPro" id="IPR013968">
    <property type="entry name" value="PKS_KR"/>
</dbReference>
<dbReference type="InterPro" id="IPR000873">
    <property type="entry name" value="AMP-dep_synth/lig_dom"/>
</dbReference>
<dbReference type="Gene3D" id="3.30.300.30">
    <property type="match status" value="2"/>
</dbReference>
<dbReference type="InterPro" id="IPR042099">
    <property type="entry name" value="ANL_N_sf"/>
</dbReference>
<sequence>MTTVGTTPDPSSAQKRALLARLLAEGRGRADADDFVALFDRQARLTPDVTAVTDGIVALTYAELAEQASARAHVLRERGVGPGACVGLAVRRSPSALAALIGVAKAGAAWCPLEAEDAPLRLDRMREGLACTITDDGLEAAPGCREMAGAAAGAFAVIWPDVSPVSVPARAVAERLAWLRTVRPLAGTSRSRFAGSWHDTAFVTSLLYPLTRGATVDVEPGATGAAGALTDTAPASADVFWHVPEAGGPILLQPGDDGPSIPGAEVQILDGRGQPVPTGAVGDLYVRRPGGEALHPVGERARRRADGRIERRAGGVRRAGEGGLRISLRAIEETLAGLPGIAACRVLARRDDQGRERLVAYVVGSGEPALEAWRAGADEHLAPWQRPHDWVGVTNLALTQAGTVDEAALAELPVVDEDLARRCEAALSAAAGVAGAAVLLRPMTWPERNPVTVPLLPPRRDMPDRQAPPRDRGRPAALADGGPLTIATDAPRSMTEALLRTVERYPARGVLFVAADGTETRLSNADLLREATGIGAGLAAAGLRPGDRAILQLADVRRHLPAFWGCVLAGVQPVTVAVSPTFGERTALVAKLLAAWELLARPPIIAPVDIAAALHGLDRYGDAAPHVLAFEGLACAERLAAPQLATPHLAEPDDILFLQLSSGSTGTPKCIPITHRGVVAHIQGSREVAGYSAADVSLNWLPMDHVVPMLTWHLRDVYLGCEQVQASTADVLADPLRWLDLIERYQVTRSWAPNFGFKLVATALRRAPERRWNLASLKSLMNAGEQVTLAVCREFLHATAPFGVRAQVMQPAFGMAEACTCMTYEADFDPAHSVVWVDKHTLERDLDVVAGDARDAVAFVRLGPPMPGVAIRIADEDGAVLPERRIGRFQIKGSVITPGYLENAEANREAFAGGGWFNSGDLGFILDGRLVLTGRTKEMIVVNGANFYCFEIEDIVNTVDGVRPTFSAACSVPDAATGSEALAVFFVPREGTDAAIVADAIRTAVAARSGLAPAHVLPLAPEAFPKTTSGKIQRTQLRNALAARLETEAGAPTLPAWFHHELWVPSQAERPETMPRGVLLFASDRAAAAVEQLLTARGVPVWRVTGGPRFARLGPRRYALDPGSQTDHAALFADAGGPGGAVDRIVDLRWLATSTADADADALGRRAVSTFGAVLALLQASAACRRDLDIVVATRRGLAVAEDAVDPVAAGLRGLLRTAASEHPLLSCRQIDIDSAASEEGGWTWIADEIVGSRSEAECAWRQGRRVVPRLESIDAAVTGDDAVRLRWNGRYLVTGGHGAVGRQVVRHLLARCRAHILIVGREPCPADFASLWPPETATQVLYRQADVADDMAMAQAVAAAEELLGGPIEGAFHLAGTSAARSLAEETAAGLMEAFRPKAVGARVLNDLMGRRPGSFVVNWSSVNALFGATGAGAYALGNAALGERSAGVRSFTIHWSRWRDLGMSAAMGQDEFAAARGYRALSVAEALASLDGALAMGMPAVSIGLDEARPMIRSRSNTPPRALSELAGFAALRPGGRGAAGASVRDAFGVETSCRLTVLDVLPRTADGSVDRDALAGLVGAADAAGGASDTTDRLRAVWGDLLDRRGLKPSDNFFAVGGHSLAAARLVHKVRETFGVDLPLRILFEKPTLAGMAGWIDAQAPGDHAQLPECLVAIQPEGRSAPLFCVHPAGGSPWCYFHLAGHLGFDQPLYGFQAPGLLDASEPVGTVEELATLYVAAMRAVQPIGPYRIGAWSSGGPVAFEMACQLEAAGQSVALVAFFDCAVMETDNPMRTRNPANYAKGLWRIGGYLASVRVPRSYAELAALARLIGIELPAEPRKLRLGPTFWRNVGRALRLFNRNTVMGYRYRPTMMASPAVLFRAGASGASDALHSELDRYTSQPVTRVDLEGNHMSILLDPEGARRLAQQLAPYLADEPGRTRDAA</sequence>
<dbReference type="InterPro" id="IPR036736">
    <property type="entry name" value="ACP-like_sf"/>
</dbReference>
<dbReference type="SMART" id="SM00822">
    <property type="entry name" value="PKS_KR"/>
    <property type="match status" value="1"/>
</dbReference>
<dbReference type="GO" id="GO:0031177">
    <property type="term" value="F:phosphopantetheine binding"/>
    <property type="evidence" value="ECO:0007669"/>
    <property type="project" value="InterPro"/>
</dbReference>
<feature type="region of interest" description="Disordered" evidence="3">
    <location>
        <begin position="451"/>
        <end position="486"/>
    </location>
</feature>
<feature type="domain" description="Carrier" evidence="4">
    <location>
        <begin position="1588"/>
        <end position="1663"/>
    </location>
</feature>